<feature type="domain" description="EF-hand" evidence="9">
    <location>
        <begin position="879"/>
        <end position="914"/>
    </location>
</feature>
<dbReference type="PROSITE" id="PS50082">
    <property type="entry name" value="WD_REPEATS_2"/>
    <property type="match status" value="3"/>
</dbReference>
<dbReference type="Gene3D" id="1.10.238.10">
    <property type="entry name" value="EF-hand"/>
    <property type="match status" value="1"/>
</dbReference>
<proteinExistence type="predicted"/>
<dbReference type="SMART" id="SM00320">
    <property type="entry name" value="WD40"/>
    <property type="match status" value="5"/>
</dbReference>
<dbReference type="SUPFAM" id="SSF47473">
    <property type="entry name" value="EF-hand"/>
    <property type="match status" value="1"/>
</dbReference>
<dbReference type="InterPro" id="IPR036322">
    <property type="entry name" value="WD40_repeat_dom_sf"/>
</dbReference>
<feature type="repeat" description="WD" evidence="6">
    <location>
        <begin position="119"/>
        <end position="160"/>
    </location>
</feature>
<feature type="transmembrane region" description="Helical" evidence="8">
    <location>
        <begin position="754"/>
        <end position="777"/>
    </location>
</feature>
<keyword evidence="3" id="KW-0106">Calcium</keyword>
<feature type="domain" description="EF-hand" evidence="9">
    <location>
        <begin position="925"/>
        <end position="960"/>
    </location>
</feature>
<dbReference type="EMBL" id="CAUJNA010000581">
    <property type="protein sequence ID" value="CAJ1378926.1"/>
    <property type="molecule type" value="Genomic_DNA"/>
</dbReference>
<dbReference type="PROSITE" id="PS50294">
    <property type="entry name" value="WD_REPEATS_REGION"/>
    <property type="match status" value="2"/>
</dbReference>
<protein>
    <recommendedName>
        <fullName evidence="9">EF-hand domain-containing protein</fullName>
    </recommendedName>
</protein>
<evidence type="ECO:0000256" key="6">
    <source>
        <dbReference type="PROSITE-ProRule" id="PRU00221"/>
    </source>
</evidence>
<sequence>MITLRSRHVPKAPKAKPKARSATSRFTRRSYLRRKPPLLKTNAVVHLDSPVEVPVPSVELSAPTRLHSFAAHGHKARCGVKVPFAVTSCCTLAGRLATGGEDGFVRIWNAVTGEQVFAIRAHEGGVLCVTPFPNGRCFLTGGCDGFAKIWKIQGSSKPSLFASLNHRFVVVSGVVYPDGCQLITLGLDGVAKVWRVENEEFLCQGGAGLSALTISRFGGNVFTAGMRGQIERFSDDGQLLCQFSGHAGPVNAVVVFPNQSRVVTAGDDGQLVVWLMSGKEALRLEPYQSPVLCVDVSPCSHWILSGSKDGVARLSSANTGKTVCSWQLGQAFGRSTGVTMEVAERSQLETRQVFYEVEGISFAGKFTPVSTAISQVALLACARARKVEEFKSMADGSVVLLKVPVETWISEGARGCCFSSIPPKATKSLRPAASVAHALCWLEHSDFKCGSSQRQETNLLASIQDLLKEQEKRLADRLLAELPLQPKAIPAKSTSVTVELPQLPNVPDEPIVLPEKQRQQSKDHSISDVQRDSLVGRQTTDSKLEATAAEKAEAKAEASRAEAARNRMTKSVTAHLQAEMQESSHQAFKKFGDPILDTDTKVEVLQKKARLFLETPTFGKVLALVILVNCFSLGWQVDWGVQNYMHEEPVVFEVFTVLFMIVFLLEFLLRCFAFGKYLFHCQNAELGWNIFDCVLVLSSIVDEIMSRASEGINVTALRVLRLARLLRILRVFRVVRYFTDLRVMVQGILLSSKTLIWALALLLILMFSVTVCILQLLRPHLRALESATEIADLNDSFGSLVIGIFTLFQAMSGGVDWGEVAIKLGKVSWVLAVLFCVYMAFALFCVLNVMTGVFVENASKMTSADEEMCMMEEVRARKEYVETVSRLFADCDKDNSGAVDWEEFQECAEDLRFQTCFKKLGIVLDTEADLRNVFQMLDFQNNGSVSVEEFAIGIQMFSGGAKSIDVARLMFEVATIKKYMTDMYGALVGPVAKEDKNSSMNFSVNAETAEAQAWGPQDLCLHRGPKALTSFEAESEAAKAQEELDAEADSASRMAAKADEADRSAGDPDEIARQEQHLPKNAIPSRVLLVRCAHRAPAATSTRMDQVSLRLCRARLFATAWRTIALSVRPASAQNARRSASPASRGLQTTPRRWFWARMGSRMPPTEGRRIRWCRPSMMM</sequence>
<comment type="subcellular location">
    <subcellularLocation>
        <location evidence="1">Membrane</location>
        <topology evidence="1">Multi-pass membrane protein</topology>
    </subcellularLocation>
</comment>
<feature type="transmembrane region" description="Helical" evidence="8">
    <location>
        <begin position="649"/>
        <end position="669"/>
    </location>
</feature>
<dbReference type="SMART" id="SM00054">
    <property type="entry name" value="EFh"/>
    <property type="match status" value="2"/>
</dbReference>
<accession>A0AA36I0S9</accession>
<dbReference type="Pfam" id="PF00520">
    <property type="entry name" value="Ion_trans"/>
    <property type="match status" value="1"/>
</dbReference>
<dbReference type="InterPro" id="IPR001680">
    <property type="entry name" value="WD40_rpt"/>
</dbReference>
<keyword evidence="2 8" id="KW-0812">Transmembrane</keyword>
<dbReference type="InterPro" id="IPR043203">
    <property type="entry name" value="VGCC_Ca_Na"/>
</dbReference>
<dbReference type="SUPFAM" id="SSF50978">
    <property type="entry name" value="WD40 repeat-like"/>
    <property type="match status" value="1"/>
</dbReference>
<dbReference type="GO" id="GO:0005509">
    <property type="term" value="F:calcium ion binding"/>
    <property type="evidence" value="ECO:0007669"/>
    <property type="project" value="InterPro"/>
</dbReference>
<evidence type="ECO:0000256" key="4">
    <source>
        <dbReference type="ARBA" id="ARBA00022989"/>
    </source>
</evidence>
<dbReference type="InterPro" id="IPR011992">
    <property type="entry name" value="EF-hand-dom_pair"/>
</dbReference>
<evidence type="ECO:0000256" key="5">
    <source>
        <dbReference type="ARBA" id="ARBA00023136"/>
    </source>
</evidence>
<feature type="region of interest" description="Disordered" evidence="7">
    <location>
        <begin position="1032"/>
        <end position="1068"/>
    </location>
</feature>
<evidence type="ECO:0000256" key="7">
    <source>
        <dbReference type="SAM" id="MobiDB-lite"/>
    </source>
</evidence>
<dbReference type="CDD" id="cd00051">
    <property type="entry name" value="EFh"/>
    <property type="match status" value="1"/>
</dbReference>
<evidence type="ECO:0000256" key="8">
    <source>
        <dbReference type="SAM" id="Phobius"/>
    </source>
</evidence>
<feature type="repeat" description="WD" evidence="6">
    <location>
        <begin position="96"/>
        <end position="118"/>
    </location>
</feature>
<feature type="repeat" description="WD" evidence="6">
    <location>
        <begin position="243"/>
        <end position="284"/>
    </location>
</feature>
<evidence type="ECO:0000256" key="3">
    <source>
        <dbReference type="ARBA" id="ARBA00022837"/>
    </source>
</evidence>
<dbReference type="InterPro" id="IPR018247">
    <property type="entry name" value="EF_Hand_1_Ca_BS"/>
</dbReference>
<dbReference type="AlphaFoldDB" id="A0AA36I0S9"/>
<feature type="compositionally biased region" description="Basic and acidic residues" evidence="7">
    <location>
        <begin position="515"/>
        <end position="531"/>
    </location>
</feature>
<evidence type="ECO:0000256" key="2">
    <source>
        <dbReference type="ARBA" id="ARBA00022692"/>
    </source>
</evidence>
<feature type="region of interest" description="Disordered" evidence="7">
    <location>
        <begin position="1"/>
        <end position="27"/>
    </location>
</feature>
<evidence type="ECO:0000313" key="10">
    <source>
        <dbReference type="EMBL" id="CAJ1378926.1"/>
    </source>
</evidence>
<dbReference type="Pfam" id="PF00400">
    <property type="entry name" value="WD40"/>
    <property type="match status" value="4"/>
</dbReference>
<feature type="compositionally biased region" description="Basic residues" evidence="7">
    <location>
        <begin position="1"/>
        <end position="19"/>
    </location>
</feature>
<dbReference type="PANTHER" id="PTHR10037:SF62">
    <property type="entry name" value="SODIUM CHANNEL PROTEIN 60E"/>
    <property type="match status" value="1"/>
</dbReference>
<reference evidence="10" key="1">
    <citation type="submission" date="2023-08" db="EMBL/GenBank/DDBJ databases">
        <authorList>
            <person name="Chen Y."/>
            <person name="Shah S."/>
            <person name="Dougan E. K."/>
            <person name="Thang M."/>
            <person name="Chan C."/>
        </authorList>
    </citation>
    <scope>NUCLEOTIDE SEQUENCE</scope>
</reference>
<dbReference type="InterPro" id="IPR005821">
    <property type="entry name" value="Ion_trans_dom"/>
</dbReference>
<keyword evidence="6" id="KW-0853">WD repeat</keyword>
<dbReference type="Gene3D" id="1.10.287.70">
    <property type="match status" value="1"/>
</dbReference>
<dbReference type="Gene3D" id="2.130.10.10">
    <property type="entry name" value="YVTN repeat-like/Quinoprotein amine dehydrogenase"/>
    <property type="match status" value="2"/>
</dbReference>
<dbReference type="PANTHER" id="PTHR10037">
    <property type="entry name" value="VOLTAGE-GATED CATION CHANNEL CALCIUM AND SODIUM"/>
    <property type="match status" value="1"/>
</dbReference>
<feature type="region of interest" description="Disordered" evidence="7">
    <location>
        <begin position="515"/>
        <end position="549"/>
    </location>
</feature>
<dbReference type="Proteomes" id="UP001178507">
    <property type="component" value="Unassembled WGS sequence"/>
</dbReference>
<dbReference type="InterPro" id="IPR002048">
    <property type="entry name" value="EF_hand_dom"/>
</dbReference>
<dbReference type="GO" id="GO:0001518">
    <property type="term" value="C:voltage-gated sodium channel complex"/>
    <property type="evidence" value="ECO:0007669"/>
    <property type="project" value="TreeGrafter"/>
</dbReference>
<evidence type="ECO:0000313" key="11">
    <source>
        <dbReference type="Proteomes" id="UP001178507"/>
    </source>
</evidence>
<feature type="compositionally biased region" description="Basic and acidic residues" evidence="7">
    <location>
        <begin position="540"/>
        <end position="549"/>
    </location>
</feature>
<keyword evidence="11" id="KW-1185">Reference proteome</keyword>
<dbReference type="SUPFAM" id="SSF81324">
    <property type="entry name" value="Voltage-gated potassium channels"/>
    <property type="match status" value="1"/>
</dbReference>
<dbReference type="Gene3D" id="1.20.120.350">
    <property type="entry name" value="Voltage-gated potassium channels. Chain C"/>
    <property type="match status" value="1"/>
</dbReference>
<feature type="transmembrane region" description="Helical" evidence="8">
    <location>
        <begin position="829"/>
        <end position="855"/>
    </location>
</feature>
<dbReference type="Pfam" id="PF13499">
    <property type="entry name" value="EF-hand_7"/>
    <property type="match status" value="1"/>
</dbReference>
<dbReference type="PROSITE" id="PS50222">
    <property type="entry name" value="EF_HAND_2"/>
    <property type="match status" value="2"/>
</dbReference>
<dbReference type="InterPro" id="IPR015943">
    <property type="entry name" value="WD40/YVTN_repeat-like_dom_sf"/>
</dbReference>
<evidence type="ECO:0000256" key="1">
    <source>
        <dbReference type="ARBA" id="ARBA00004141"/>
    </source>
</evidence>
<feature type="transmembrane region" description="Helical" evidence="8">
    <location>
        <begin position="797"/>
        <end position="817"/>
    </location>
</feature>
<feature type="transmembrane region" description="Helical" evidence="8">
    <location>
        <begin position="617"/>
        <end position="637"/>
    </location>
</feature>
<name>A0AA36I0S9_9DINO</name>
<gene>
    <name evidence="10" type="ORF">EVOR1521_LOCUS7314</name>
</gene>
<evidence type="ECO:0000259" key="9">
    <source>
        <dbReference type="PROSITE" id="PS50222"/>
    </source>
</evidence>
<dbReference type="GO" id="GO:0005248">
    <property type="term" value="F:voltage-gated sodium channel activity"/>
    <property type="evidence" value="ECO:0007669"/>
    <property type="project" value="TreeGrafter"/>
</dbReference>
<comment type="caution">
    <text evidence="10">The sequence shown here is derived from an EMBL/GenBank/DDBJ whole genome shotgun (WGS) entry which is preliminary data.</text>
</comment>
<keyword evidence="5 8" id="KW-0472">Membrane</keyword>
<dbReference type="PROSITE" id="PS00018">
    <property type="entry name" value="EF_HAND_1"/>
    <property type="match status" value="1"/>
</dbReference>
<keyword evidence="4 8" id="KW-1133">Transmembrane helix</keyword>
<dbReference type="InterPro" id="IPR027359">
    <property type="entry name" value="Volt_channel_dom_sf"/>
</dbReference>
<organism evidence="10 11">
    <name type="scientific">Effrenium voratum</name>
    <dbReference type="NCBI Taxonomy" id="2562239"/>
    <lineage>
        <taxon>Eukaryota</taxon>
        <taxon>Sar</taxon>
        <taxon>Alveolata</taxon>
        <taxon>Dinophyceae</taxon>
        <taxon>Suessiales</taxon>
        <taxon>Symbiodiniaceae</taxon>
        <taxon>Effrenium</taxon>
    </lineage>
</organism>
<feature type="compositionally biased region" description="Basic and acidic residues" evidence="7">
    <location>
        <begin position="1056"/>
        <end position="1068"/>
    </location>
</feature>